<dbReference type="Gene3D" id="3.30.950.10">
    <property type="entry name" value="Methyltransferase, Cobalt-precorrin-4 Transmethylase, Domain 2"/>
    <property type="match status" value="1"/>
</dbReference>
<keyword evidence="4" id="KW-0808">Transferase</keyword>
<reference evidence="7 8" key="1">
    <citation type="journal article" date="2019" name="Sci. Rep.">
        <title>Sulfobacillus thermotolerans: new insights into resistance and metabolic capacities of acidophilic chemolithotrophs.</title>
        <authorList>
            <person name="Panyushkina A.E."/>
            <person name="Babenko V.V."/>
            <person name="Nikitina A.S."/>
            <person name="Selezneva O.V."/>
            <person name="Tsaplina I.A."/>
            <person name="Letarova M.A."/>
            <person name="Kostryukova E.S."/>
            <person name="Letarov A.V."/>
        </authorList>
    </citation>
    <scope>NUCLEOTIDE SEQUENCE [LARGE SCALE GENOMIC DNA]</scope>
    <source>
        <strain evidence="7 8">Kr1</strain>
    </source>
</reference>
<evidence type="ECO:0000259" key="6">
    <source>
        <dbReference type="Pfam" id="PF00590"/>
    </source>
</evidence>
<dbReference type="SUPFAM" id="SSF53790">
    <property type="entry name" value="Tetrapyrrole methylase"/>
    <property type="match status" value="1"/>
</dbReference>
<dbReference type="InterPro" id="IPR012818">
    <property type="entry name" value="CbiE"/>
</dbReference>
<proteinExistence type="predicted"/>
<evidence type="ECO:0000256" key="4">
    <source>
        <dbReference type="ARBA" id="ARBA00022679"/>
    </source>
</evidence>
<name>A0ABN5H3G3_9FIRM</name>
<protein>
    <recommendedName>
        <fullName evidence="6">Tetrapyrrole methylase domain-containing protein</fullName>
    </recommendedName>
</protein>
<accession>A0ABN5H3G3</accession>
<organism evidence="7 8">
    <name type="scientific">Sulfobacillus thermotolerans</name>
    <dbReference type="NCBI Taxonomy" id="338644"/>
    <lineage>
        <taxon>Bacteria</taxon>
        <taxon>Bacillati</taxon>
        <taxon>Bacillota</taxon>
        <taxon>Clostridia</taxon>
        <taxon>Eubacteriales</taxon>
        <taxon>Clostridiales Family XVII. Incertae Sedis</taxon>
        <taxon>Sulfobacillus</taxon>
    </lineage>
</organism>
<dbReference type="PANTHER" id="PTHR43182:SF1">
    <property type="entry name" value="COBALT-PRECORRIN-7 C(5)-METHYLTRANSFERASE"/>
    <property type="match status" value="1"/>
</dbReference>
<feature type="domain" description="Tetrapyrrole methylase" evidence="6">
    <location>
        <begin position="6"/>
        <end position="189"/>
    </location>
</feature>
<dbReference type="Proteomes" id="UP000325292">
    <property type="component" value="Chromosome"/>
</dbReference>
<keyword evidence="3" id="KW-0489">Methyltransferase</keyword>
<dbReference type="SUPFAM" id="SSF53335">
    <property type="entry name" value="S-adenosyl-L-methionine-dependent methyltransferases"/>
    <property type="match status" value="1"/>
</dbReference>
<dbReference type="InterPro" id="IPR014008">
    <property type="entry name" value="Cbl_synth_MTase_CbiT"/>
</dbReference>
<dbReference type="Gene3D" id="3.40.50.150">
    <property type="entry name" value="Vaccinia Virus protein VP39"/>
    <property type="match status" value="1"/>
</dbReference>
<dbReference type="EMBL" id="CP019454">
    <property type="protein sequence ID" value="AUW94053.1"/>
    <property type="molecule type" value="Genomic_DNA"/>
</dbReference>
<dbReference type="CDD" id="cd02440">
    <property type="entry name" value="AdoMet_MTases"/>
    <property type="match status" value="1"/>
</dbReference>
<dbReference type="InterPro" id="IPR006365">
    <property type="entry name" value="Cbl_synth_CobL"/>
</dbReference>
<dbReference type="InterPro" id="IPR014777">
    <property type="entry name" value="4pyrrole_Mease_sub1"/>
</dbReference>
<evidence type="ECO:0000256" key="1">
    <source>
        <dbReference type="ARBA" id="ARBA00004953"/>
    </source>
</evidence>
<evidence type="ECO:0000256" key="3">
    <source>
        <dbReference type="ARBA" id="ARBA00022603"/>
    </source>
</evidence>
<keyword evidence="5" id="KW-0949">S-adenosyl-L-methionine</keyword>
<evidence type="ECO:0000256" key="2">
    <source>
        <dbReference type="ARBA" id="ARBA00022573"/>
    </source>
</evidence>
<keyword evidence="8" id="KW-1185">Reference proteome</keyword>
<gene>
    <name evidence="7" type="ORF">BXT84_08890</name>
</gene>
<dbReference type="InterPro" id="IPR029063">
    <property type="entry name" value="SAM-dependent_MTases_sf"/>
</dbReference>
<dbReference type="InterPro" id="IPR014776">
    <property type="entry name" value="4pyrrole_Mease_sub2"/>
</dbReference>
<dbReference type="NCBIfam" id="TIGR02467">
    <property type="entry name" value="CbiE"/>
    <property type="match status" value="1"/>
</dbReference>
<dbReference type="InterPro" id="IPR035996">
    <property type="entry name" value="4pyrrol_Methylase_sf"/>
</dbReference>
<dbReference type="InterPro" id="IPR000878">
    <property type="entry name" value="4pyrrol_Mease"/>
</dbReference>
<evidence type="ECO:0000256" key="5">
    <source>
        <dbReference type="ARBA" id="ARBA00022691"/>
    </source>
</evidence>
<dbReference type="PANTHER" id="PTHR43182">
    <property type="entry name" value="COBALT-PRECORRIN-6B C(15)-METHYLTRANSFERASE (DECARBOXYLATING)"/>
    <property type="match status" value="1"/>
</dbReference>
<evidence type="ECO:0000313" key="7">
    <source>
        <dbReference type="EMBL" id="AUW94053.1"/>
    </source>
</evidence>
<keyword evidence="2" id="KW-0169">Cobalamin biosynthesis</keyword>
<dbReference type="PIRSF" id="PIRSF036428">
    <property type="entry name" value="CobL"/>
    <property type="match status" value="1"/>
</dbReference>
<sequence length="405" mass="44004">MVAAGIYVIGVPPEGLKAVEESWRRVIQSADWVYGGRRLLNMLPSGSQTLEISSPLTPVLDHLRVHEGTLRVVLATGDPNFFGVAEAIYRNIPASLVTVVPALSSMQAAFARLKMSWHDAYFGSVHGRPLEQAISWVARYNKVVILTDPHHNTAALAKDLTARGFGEVTLYVCANLGMDSEKVFSGTAMALQGADDDGFSVVVVCNPHGGQAVYGMDDDRLLRPEEQPGMMTKKAVRAVSIAQLGLSPRSILWDIGAGTGAVSIDASRVIGPQGAVYAVEANPQDYEILCQNIQTHQAPVYPILGRAPQGLERLPDPDAVFIGGSGGQLAEIIDRAGERLHVGGRMVLTLVRFDHLTQLSHLFPRHFHWTVQWLSSALMNPERQVPRFVPENPVFVVTAEKGVKQ</sequence>
<dbReference type="InterPro" id="IPR050714">
    <property type="entry name" value="Cobalamin_biosynth_MTase"/>
</dbReference>
<evidence type="ECO:0000313" key="8">
    <source>
        <dbReference type="Proteomes" id="UP000325292"/>
    </source>
</evidence>
<dbReference type="Pfam" id="PF00590">
    <property type="entry name" value="TP_methylase"/>
    <property type="match status" value="1"/>
</dbReference>
<dbReference type="NCBIfam" id="TIGR02469">
    <property type="entry name" value="CbiT"/>
    <property type="match status" value="1"/>
</dbReference>
<comment type="pathway">
    <text evidence="1">Cofactor biosynthesis; adenosylcobalamin biosynthesis.</text>
</comment>
<dbReference type="Gene3D" id="3.40.1010.10">
    <property type="entry name" value="Cobalt-precorrin-4 Transmethylase, Domain 1"/>
    <property type="match status" value="1"/>
</dbReference>
<dbReference type="CDD" id="cd11644">
    <property type="entry name" value="Precorrin-6Y-MT"/>
    <property type="match status" value="1"/>
</dbReference>